<evidence type="ECO:0000256" key="7">
    <source>
        <dbReference type="ARBA" id="ARBA00022927"/>
    </source>
</evidence>
<feature type="compositionally biased region" description="Basic and acidic residues" evidence="10">
    <location>
        <begin position="216"/>
        <end position="225"/>
    </location>
</feature>
<dbReference type="PANTHER" id="PTHR33446:SF2">
    <property type="entry name" value="PROTEIN TONB"/>
    <property type="match status" value="1"/>
</dbReference>
<dbReference type="InterPro" id="IPR051045">
    <property type="entry name" value="TonB-dependent_transducer"/>
</dbReference>
<dbReference type="InterPro" id="IPR006260">
    <property type="entry name" value="TonB/TolA_C"/>
</dbReference>
<dbReference type="SUPFAM" id="SSF74653">
    <property type="entry name" value="TolA/TonB C-terminal domain"/>
    <property type="match status" value="1"/>
</dbReference>
<comment type="caution">
    <text evidence="12">The sequence shown here is derived from an EMBL/GenBank/DDBJ whole genome shotgun (WGS) entry which is preliminary data.</text>
</comment>
<evidence type="ECO:0000256" key="6">
    <source>
        <dbReference type="ARBA" id="ARBA00022692"/>
    </source>
</evidence>
<dbReference type="GO" id="GO:0015031">
    <property type="term" value="P:protein transport"/>
    <property type="evidence" value="ECO:0007669"/>
    <property type="project" value="UniProtKB-KW"/>
</dbReference>
<evidence type="ECO:0000313" key="12">
    <source>
        <dbReference type="EMBL" id="NKE71907.1"/>
    </source>
</evidence>
<protein>
    <submittedName>
        <fullName evidence="12">Energy transducer TonB</fullName>
    </submittedName>
</protein>
<dbReference type="Gene3D" id="3.30.1150.10">
    <property type="match status" value="1"/>
</dbReference>
<evidence type="ECO:0000256" key="5">
    <source>
        <dbReference type="ARBA" id="ARBA00022519"/>
    </source>
</evidence>
<keyword evidence="5" id="KW-0997">Cell inner membrane</keyword>
<evidence type="ECO:0000256" key="3">
    <source>
        <dbReference type="ARBA" id="ARBA00022448"/>
    </source>
</evidence>
<keyword evidence="3" id="KW-0813">Transport</keyword>
<dbReference type="PROSITE" id="PS52015">
    <property type="entry name" value="TONB_CTD"/>
    <property type="match status" value="1"/>
</dbReference>
<comment type="subcellular location">
    <subcellularLocation>
        <location evidence="1">Cell inner membrane</location>
        <topology evidence="1">Single-pass membrane protein</topology>
        <orientation evidence="1">Periplasmic side</orientation>
    </subcellularLocation>
</comment>
<dbReference type="Proteomes" id="UP000534783">
    <property type="component" value="Unassembled WGS sequence"/>
</dbReference>
<feature type="compositionally biased region" description="Gly residues" evidence="10">
    <location>
        <begin position="189"/>
        <end position="199"/>
    </location>
</feature>
<evidence type="ECO:0000256" key="9">
    <source>
        <dbReference type="ARBA" id="ARBA00023136"/>
    </source>
</evidence>
<dbReference type="GO" id="GO:0055085">
    <property type="term" value="P:transmembrane transport"/>
    <property type="evidence" value="ECO:0007669"/>
    <property type="project" value="InterPro"/>
</dbReference>
<dbReference type="EMBL" id="VTOW01000002">
    <property type="protein sequence ID" value="NKE71907.1"/>
    <property type="molecule type" value="Genomic_DNA"/>
</dbReference>
<sequence length="294" mass="30939">MKSKIRLALVLSLLFHMVLLFALFSGENRRGSEIEGLVVELVSLGRIESSASIMGDATGSSDLIPPRPAFPMQSEEALASIAEGAPPSPAPSSVEEAEAQVSPPSNQEEPETVFPEEPDAFSDPDLPPMEEIVEPLSEERFEPEPTFRLVTGGNRSGNDSAGGVGEWEKESGSSDGGAPQPTVSDALPGGIGGAGGGQIGPRFMIPSAGRSNPKPRYPESARAKGREGTALLRVTVLSTGRVGEALIEQSSGHDDLDRSAVEAVMKWTFLPARRGETPVTSSVRIPVIFALDDP</sequence>
<reference evidence="12 13" key="1">
    <citation type="journal article" date="2020" name="Nature">
        <title>Bacterial chemolithoautotrophy via manganese oxidation.</title>
        <authorList>
            <person name="Yu H."/>
            <person name="Leadbetter J.R."/>
        </authorList>
    </citation>
    <scope>NUCLEOTIDE SEQUENCE [LARGE SCALE GENOMIC DNA]</scope>
    <source>
        <strain evidence="12 13">Mn-1</strain>
    </source>
</reference>
<dbReference type="InterPro" id="IPR037682">
    <property type="entry name" value="TonB_C"/>
</dbReference>
<evidence type="ECO:0000313" key="13">
    <source>
        <dbReference type="Proteomes" id="UP000534783"/>
    </source>
</evidence>
<feature type="region of interest" description="Disordered" evidence="10">
    <location>
        <begin position="82"/>
        <end position="225"/>
    </location>
</feature>
<keyword evidence="6" id="KW-0812">Transmembrane</keyword>
<evidence type="ECO:0000256" key="8">
    <source>
        <dbReference type="ARBA" id="ARBA00022989"/>
    </source>
</evidence>
<dbReference type="PANTHER" id="PTHR33446">
    <property type="entry name" value="PROTEIN TONB-RELATED"/>
    <property type="match status" value="1"/>
</dbReference>
<dbReference type="AlphaFoldDB" id="A0A7X6DR67"/>
<name>A0A7X6DR67_9BACT</name>
<keyword evidence="13" id="KW-1185">Reference proteome</keyword>
<gene>
    <name evidence="12" type="ORF">MNODULE_14255</name>
</gene>
<accession>A0A7X6DR67</accession>
<proteinExistence type="inferred from homology"/>
<evidence type="ECO:0000256" key="4">
    <source>
        <dbReference type="ARBA" id="ARBA00022475"/>
    </source>
</evidence>
<organism evidence="12 13">
    <name type="scientific">Candidatus Manganitrophus noduliformans</name>
    <dbReference type="NCBI Taxonomy" id="2606439"/>
    <lineage>
        <taxon>Bacteria</taxon>
        <taxon>Pseudomonadati</taxon>
        <taxon>Nitrospirota</taxon>
        <taxon>Nitrospiria</taxon>
        <taxon>Candidatus Troglogloeales</taxon>
        <taxon>Candidatus Manganitrophaceae</taxon>
        <taxon>Candidatus Manganitrophus</taxon>
    </lineage>
</organism>
<keyword evidence="4" id="KW-1003">Cell membrane</keyword>
<feature type="domain" description="TonB C-terminal" evidence="11">
    <location>
        <begin position="202"/>
        <end position="294"/>
    </location>
</feature>
<evidence type="ECO:0000256" key="2">
    <source>
        <dbReference type="ARBA" id="ARBA00006555"/>
    </source>
</evidence>
<keyword evidence="8" id="KW-1133">Transmembrane helix</keyword>
<evidence type="ECO:0000259" key="11">
    <source>
        <dbReference type="PROSITE" id="PS52015"/>
    </source>
</evidence>
<dbReference type="NCBIfam" id="TIGR01352">
    <property type="entry name" value="tonB_Cterm"/>
    <property type="match status" value="1"/>
</dbReference>
<keyword evidence="9" id="KW-0472">Membrane</keyword>
<evidence type="ECO:0000256" key="1">
    <source>
        <dbReference type="ARBA" id="ARBA00004383"/>
    </source>
</evidence>
<comment type="similarity">
    <text evidence="2">Belongs to the TonB family.</text>
</comment>
<dbReference type="RefSeq" id="WP_168060963.1">
    <property type="nucleotide sequence ID" value="NZ_VTOW01000002.1"/>
</dbReference>
<evidence type="ECO:0000256" key="10">
    <source>
        <dbReference type="SAM" id="MobiDB-lite"/>
    </source>
</evidence>
<dbReference type="GO" id="GO:0005886">
    <property type="term" value="C:plasma membrane"/>
    <property type="evidence" value="ECO:0007669"/>
    <property type="project" value="UniProtKB-SubCell"/>
</dbReference>
<dbReference type="Pfam" id="PF03544">
    <property type="entry name" value="TonB_C"/>
    <property type="match status" value="1"/>
</dbReference>
<feature type="compositionally biased region" description="Acidic residues" evidence="10">
    <location>
        <begin position="108"/>
        <end position="122"/>
    </location>
</feature>
<keyword evidence="7" id="KW-0653">Protein transport</keyword>